<dbReference type="PIRSF" id="PIRSF016521">
    <property type="entry name" value="Acyl-CoA_hydro"/>
    <property type="match status" value="1"/>
</dbReference>
<protein>
    <recommendedName>
        <fullName evidence="2">BAAT/Acyl-CoA thioester hydrolase C-terminal domain-containing protein</fullName>
    </recommendedName>
</protein>
<feature type="active site" description="Charge relay system" evidence="1">
    <location>
        <position position="223"/>
    </location>
</feature>
<gene>
    <name evidence="3" type="ORF">AVDCRST_MAG80-183</name>
</gene>
<dbReference type="InterPro" id="IPR014940">
    <property type="entry name" value="BAAT_C"/>
</dbReference>
<dbReference type="AlphaFoldDB" id="A0A6J4PTN5"/>
<dbReference type="PANTHER" id="PTHR10824:SF4">
    <property type="entry name" value="ACYL-COENZYME A THIOESTERASE 1-LIKE"/>
    <property type="match status" value="1"/>
</dbReference>
<dbReference type="GO" id="GO:0006631">
    <property type="term" value="P:fatty acid metabolic process"/>
    <property type="evidence" value="ECO:0007669"/>
    <property type="project" value="TreeGrafter"/>
</dbReference>
<dbReference type="InterPro" id="IPR029058">
    <property type="entry name" value="AB_hydrolase_fold"/>
</dbReference>
<dbReference type="PANTHER" id="PTHR10824">
    <property type="entry name" value="ACYL-COENZYME A THIOESTERASE-RELATED"/>
    <property type="match status" value="1"/>
</dbReference>
<dbReference type="Gene3D" id="3.40.50.1820">
    <property type="entry name" value="alpha/beta hydrolase"/>
    <property type="match status" value="1"/>
</dbReference>
<reference evidence="3" key="1">
    <citation type="submission" date="2020-02" db="EMBL/GenBank/DDBJ databases">
        <authorList>
            <person name="Meier V. D."/>
        </authorList>
    </citation>
    <scope>NUCLEOTIDE SEQUENCE</scope>
    <source>
        <strain evidence="3">AVDCRST_MAG80</strain>
    </source>
</reference>
<feature type="active site" description="Charge relay system" evidence="1">
    <location>
        <position position="104"/>
    </location>
</feature>
<sequence length="308" mass="33635">MPKTWEHRLPVEEEGLVGTLFCPASPGPHPAVIALGGVGGGLREGGAEALGSEGFAALALAYFGVEPLPRELVEIPLEYFEKAIAWLKSQSEIDANRIAVVGNSKGGELALLLGATYPEDVKAVIGYAPSAVVWQGITFDREAYHGGPRSPWSSRGEPVLFARPARPLPTEMIRIVGSYFVRQPIVGRVFYERALANEKAVAAAEIAVENIDGPLLLISGTDDQMWPSTRLSEMAIERLKAHDHPFPYEHLRYEGAGHMITLPNAEPPTSWRSRYEVGGTQEANEFANADSWTKVLSFLEKHLRQRAS</sequence>
<dbReference type="GO" id="GO:0047617">
    <property type="term" value="F:fatty acyl-CoA hydrolase activity"/>
    <property type="evidence" value="ECO:0007669"/>
    <property type="project" value="TreeGrafter"/>
</dbReference>
<evidence type="ECO:0000313" key="3">
    <source>
        <dbReference type="EMBL" id="CAA9425035.1"/>
    </source>
</evidence>
<feature type="domain" description="BAAT/Acyl-CoA thioester hydrolase C-terminal" evidence="2">
    <location>
        <begin position="75"/>
        <end position="304"/>
    </location>
</feature>
<evidence type="ECO:0000256" key="1">
    <source>
        <dbReference type="PIRSR" id="PIRSR016521-1"/>
    </source>
</evidence>
<proteinExistence type="predicted"/>
<organism evidence="3">
    <name type="scientific">uncultured Rubrobacteraceae bacterium</name>
    <dbReference type="NCBI Taxonomy" id="349277"/>
    <lineage>
        <taxon>Bacteria</taxon>
        <taxon>Bacillati</taxon>
        <taxon>Actinomycetota</taxon>
        <taxon>Rubrobacteria</taxon>
        <taxon>Rubrobacterales</taxon>
        <taxon>Rubrobacteraceae</taxon>
        <taxon>environmental samples</taxon>
    </lineage>
</organism>
<feature type="active site" description="Charge relay system" evidence="1">
    <location>
        <position position="258"/>
    </location>
</feature>
<evidence type="ECO:0000259" key="2">
    <source>
        <dbReference type="Pfam" id="PF08840"/>
    </source>
</evidence>
<dbReference type="InterPro" id="IPR016662">
    <property type="entry name" value="Acyl-CoA_thioEstase_long-chain"/>
</dbReference>
<name>A0A6J4PTN5_9ACTN</name>
<dbReference type="SUPFAM" id="SSF53474">
    <property type="entry name" value="alpha/beta-Hydrolases"/>
    <property type="match status" value="1"/>
</dbReference>
<dbReference type="EMBL" id="CADCVC010000017">
    <property type="protein sequence ID" value="CAA9425035.1"/>
    <property type="molecule type" value="Genomic_DNA"/>
</dbReference>
<dbReference type="Pfam" id="PF08840">
    <property type="entry name" value="BAAT_C"/>
    <property type="match status" value="1"/>
</dbReference>
<accession>A0A6J4PTN5</accession>
<dbReference type="GO" id="GO:0006637">
    <property type="term" value="P:acyl-CoA metabolic process"/>
    <property type="evidence" value="ECO:0007669"/>
    <property type="project" value="InterPro"/>
</dbReference>